<protein>
    <submittedName>
        <fullName evidence="8">Alpha-ketoglutarate-dependent dioxygenase alkB</fullName>
    </submittedName>
</protein>
<dbReference type="PANTHER" id="PTHR16557:SF2">
    <property type="entry name" value="NUCLEIC ACID DIOXYGENASE ALKBH1"/>
    <property type="match status" value="1"/>
</dbReference>
<keyword evidence="4 5" id="KW-0408">Iron</keyword>
<dbReference type="EMBL" id="LSSL01001246">
    <property type="protein sequence ID" value="OLY82782.1"/>
    <property type="molecule type" value="Genomic_DNA"/>
</dbReference>
<dbReference type="Pfam" id="PF13532">
    <property type="entry name" value="2OG-FeII_Oxy_2"/>
    <property type="match status" value="1"/>
</dbReference>
<proteinExistence type="predicted"/>
<keyword evidence="9" id="KW-1185">Reference proteome</keyword>
<dbReference type="GO" id="GO:0035513">
    <property type="term" value="P:oxidative RNA demethylation"/>
    <property type="evidence" value="ECO:0007669"/>
    <property type="project" value="TreeGrafter"/>
</dbReference>
<reference evidence="8 9" key="1">
    <citation type="journal article" date="2016" name="Mol. Biol. Evol.">
        <title>Genome-Wide Survey of Gut Fungi (Harpellales) Reveals the First Horizontally Transferred Ubiquitin Gene from a Mosquito Host.</title>
        <authorList>
            <person name="Wang Y."/>
            <person name="White M.M."/>
            <person name="Kvist S."/>
            <person name="Moncalvo J.M."/>
        </authorList>
    </citation>
    <scope>NUCLEOTIDE SEQUENCE [LARGE SCALE GENOMIC DNA]</scope>
    <source>
        <strain evidence="8 9">ALG-7-W6</strain>
    </source>
</reference>
<dbReference type="Proteomes" id="UP000187455">
    <property type="component" value="Unassembled WGS sequence"/>
</dbReference>
<organism evidence="8 9">
    <name type="scientific">Smittium mucronatum</name>
    <dbReference type="NCBI Taxonomy" id="133383"/>
    <lineage>
        <taxon>Eukaryota</taxon>
        <taxon>Fungi</taxon>
        <taxon>Fungi incertae sedis</taxon>
        <taxon>Zoopagomycota</taxon>
        <taxon>Kickxellomycotina</taxon>
        <taxon>Harpellomycetes</taxon>
        <taxon>Harpellales</taxon>
        <taxon>Legeriomycetaceae</taxon>
        <taxon>Smittium</taxon>
    </lineage>
</organism>
<dbReference type="SUPFAM" id="SSF51197">
    <property type="entry name" value="Clavaminate synthase-like"/>
    <property type="match status" value="1"/>
</dbReference>
<dbReference type="GO" id="GO:0005737">
    <property type="term" value="C:cytoplasm"/>
    <property type="evidence" value="ECO:0007669"/>
    <property type="project" value="TreeGrafter"/>
</dbReference>
<dbReference type="InterPro" id="IPR037151">
    <property type="entry name" value="AlkB-like_sf"/>
</dbReference>
<feature type="compositionally biased region" description="Low complexity" evidence="6">
    <location>
        <begin position="7"/>
        <end position="17"/>
    </location>
</feature>
<evidence type="ECO:0000256" key="1">
    <source>
        <dbReference type="ARBA" id="ARBA00022723"/>
    </source>
</evidence>
<feature type="binding site" evidence="5">
    <location>
        <position position="349"/>
    </location>
    <ligand>
        <name>Fe cation</name>
        <dbReference type="ChEBI" id="CHEBI:24875"/>
        <note>catalytic</note>
    </ligand>
</feature>
<dbReference type="InterPro" id="IPR027450">
    <property type="entry name" value="AlkB-like"/>
</dbReference>
<dbReference type="GO" id="GO:0008198">
    <property type="term" value="F:ferrous iron binding"/>
    <property type="evidence" value="ECO:0007669"/>
    <property type="project" value="TreeGrafter"/>
</dbReference>
<keyword evidence="2 8" id="KW-0223">Dioxygenase</keyword>
<dbReference type="InterPro" id="IPR004574">
    <property type="entry name" value="Alkb"/>
</dbReference>
<keyword evidence="3" id="KW-0560">Oxidoreductase</keyword>
<evidence type="ECO:0000313" key="8">
    <source>
        <dbReference type="EMBL" id="OLY82782.1"/>
    </source>
</evidence>
<evidence type="ECO:0000256" key="4">
    <source>
        <dbReference type="ARBA" id="ARBA00023004"/>
    </source>
</evidence>
<feature type="domain" description="Alpha-ketoglutarate-dependent dioxygenase AlkB-like" evidence="7">
    <location>
        <begin position="243"/>
        <end position="468"/>
    </location>
</feature>
<dbReference type="GO" id="GO:0035515">
    <property type="term" value="F:oxidative RNA demethylase activity"/>
    <property type="evidence" value="ECO:0007669"/>
    <property type="project" value="TreeGrafter"/>
</dbReference>
<name>A0A1R0H0W8_9FUNG</name>
<feature type="binding site" evidence="5">
    <location>
        <position position="405"/>
    </location>
    <ligand>
        <name>Fe cation</name>
        <dbReference type="ChEBI" id="CHEBI:24875"/>
        <note>catalytic</note>
    </ligand>
</feature>
<comment type="cofactor">
    <cofactor evidence="5">
        <name>Fe(2+)</name>
        <dbReference type="ChEBI" id="CHEBI:29033"/>
    </cofactor>
    <text evidence="5">Binds 1 Fe(2+) ion per subunit.</text>
</comment>
<feature type="binding site" evidence="5">
    <location>
        <position position="351"/>
    </location>
    <ligand>
        <name>Fe cation</name>
        <dbReference type="ChEBI" id="CHEBI:24875"/>
        <note>catalytic</note>
    </ligand>
</feature>
<sequence length="472" mass="53964">MEKTKTRPLTSTTTLSKRQQKIAMKQLSSTKENNTSFRSAERNFKAKFTNPNMENVVDFSNLENNSIESNSKILLVELSENLYDLDKNLFSNFTTEKYSSKEENDFQKPLGGRQIAYSLIGHPVLPNPFTETTQRRLIKNTLCEWARKPNKTSLDPFYAMRDNESLFERHIIDLTNYSNPEHEPFYYKSLFQDTSEAKESFEYSENQNTKNLSATSSDLQIASSTETNNAQKHNSNESNKITVTEPKNSFYRQNHTATELLDSLRWTTIGNQYNWTTKSYDTNLQIPIHSDLVHLMTTVVRSISQAKIVGSLNEKFSNNMIINDYDYLKYKVEAGVINYYGLDSTLLAHVDRSENNMEAPLVSISLGCSCIYLIGGETKDDIPTPILLRSGDIIASCGKSRSSFHGVPRIFQNSSPSYLTNPEIIYDSETFTSSTDPETLRKDQKALNSDWKPFSDYIASHRINFNARQCDF</sequence>
<evidence type="ECO:0000256" key="3">
    <source>
        <dbReference type="ARBA" id="ARBA00023002"/>
    </source>
</evidence>
<dbReference type="PANTHER" id="PTHR16557">
    <property type="entry name" value="ALKYLATED DNA REPAIR PROTEIN ALKB-RELATED"/>
    <property type="match status" value="1"/>
</dbReference>
<feature type="region of interest" description="Disordered" evidence="6">
    <location>
        <begin position="1"/>
        <end position="20"/>
    </location>
</feature>
<evidence type="ECO:0000256" key="5">
    <source>
        <dbReference type="PIRSR" id="PIRSR604574-2"/>
    </source>
</evidence>
<accession>A0A1R0H0W8</accession>
<dbReference type="GO" id="GO:0035516">
    <property type="term" value="F:broad specificity oxidative DNA demethylase activity"/>
    <property type="evidence" value="ECO:0007669"/>
    <property type="project" value="TreeGrafter"/>
</dbReference>
<dbReference type="GO" id="GO:0005634">
    <property type="term" value="C:nucleus"/>
    <property type="evidence" value="ECO:0007669"/>
    <property type="project" value="TreeGrafter"/>
</dbReference>
<dbReference type="Gene3D" id="2.60.120.590">
    <property type="entry name" value="Alpha-ketoglutarate-dependent dioxygenase AlkB-like"/>
    <property type="match status" value="1"/>
</dbReference>
<dbReference type="AlphaFoldDB" id="A0A1R0H0W8"/>
<gene>
    <name evidence="8" type="ORF">AYI68_g3089</name>
</gene>
<evidence type="ECO:0000313" key="9">
    <source>
        <dbReference type="Proteomes" id="UP000187455"/>
    </source>
</evidence>
<evidence type="ECO:0000259" key="7">
    <source>
        <dbReference type="Pfam" id="PF13532"/>
    </source>
</evidence>
<keyword evidence="1 5" id="KW-0479">Metal-binding</keyword>
<evidence type="ECO:0000256" key="6">
    <source>
        <dbReference type="SAM" id="MobiDB-lite"/>
    </source>
</evidence>
<evidence type="ECO:0000256" key="2">
    <source>
        <dbReference type="ARBA" id="ARBA00022964"/>
    </source>
</evidence>
<dbReference type="OrthoDB" id="6614653at2759"/>
<comment type="caution">
    <text evidence="8">The sequence shown here is derived from an EMBL/GenBank/DDBJ whole genome shotgun (WGS) entry which is preliminary data.</text>
</comment>